<protein>
    <submittedName>
        <fullName evidence="1">Uncharacterized protein</fullName>
    </submittedName>
</protein>
<evidence type="ECO:0000313" key="1">
    <source>
        <dbReference type="EMBL" id="GHO98712.1"/>
    </source>
</evidence>
<reference evidence="1" key="1">
    <citation type="submission" date="2020-10" db="EMBL/GenBank/DDBJ databases">
        <title>Taxonomic study of unclassified bacteria belonging to the class Ktedonobacteria.</title>
        <authorList>
            <person name="Yabe S."/>
            <person name="Wang C.M."/>
            <person name="Zheng Y."/>
            <person name="Sakai Y."/>
            <person name="Cavaletti L."/>
            <person name="Monciardini P."/>
            <person name="Donadio S."/>
        </authorList>
    </citation>
    <scope>NUCLEOTIDE SEQUENCE</scope>
    <source>
        <strain evidence="1">ID150040</strain>
    </source>
</reference>
<organism evidence="1 2">
    <name type="scientific">Reticulibacter mediterranei</name>
    <dbReference type="NCBI Taxonomy" id="2778369"/>
    <lineage>
        <taxon>Bacteria</taxon>
        <taxon>Bacillati</taxon>
        <taxon>Chloroflexota</taxon>
        <taxon>Ktedonobacteria</taxon>
        <taxon>Ktedonobacterales</taxon>
        <taxon>Reticulibacteraceae</taxon>
        <taxon>Reticulibacter</taxon>
    </lineage>
</organism>
<comment type="caution">
    <text evidence="1">The sequence shown here is derived from an EMBL/GenBank/DDBJ whole genome shotgun (WGS) entry which is preliminary data.</text>
</comment>
<dbReference type="GO" id="GO:0003677">
    <property type="term" value="F:DNA binding"/>
    <property type="evidence" value="ECO:0007669"/>
    <property type="project" value="InterPro"/>
</dbReference>
<evidence type="ECO:0000313" key="2">
    <source>
        <dbReference type="Proteomes" id="UP000597444"/>
    </source>
</evidence>
<dbReference type="SUPFAM" id="SSF48452">
    <property type="entry name" value="TPR-like"/>
    <property type="match status" value="1"/>
</dbReference>
<name>A0A8J3IXQ3_9CHLR</name>
<proteinExistence type="predicted"/>
<gene>
    <name evidence="1" type="ORF">KSF_087600</name>
</gene>
<accession>A0A8J3IXQ3</accession>
<dbReference type="InterPro" id="IPR011990">
    <property type="entry name" value="TPR-like_helical_dom_sf"/>
</dbReference>
<dbReference type="Gene3D" id="1.25.40.10">
    <property type="entry name" value="Tetratricopeptide repeat domain"/>
    <property type="match status" value="1"/>
</dbReference>
<dbReference type="RefSeq" id="WP_220209411.1">
    <property type="nucleotide sequence ID" value="NZ_BNJK01000002.1"/>
</dbReference>
<dbReference type="EMBL" id="BNJK01000002">
    <property type="protein sequence ID" value="GHO98712.1"/>
    <property type="molecule type" value="Genomic_DNA"/>
</dbReference>
<dbReference type="Proteomes" id="UP000597444">
    <property type="component" value="Unassembled WGS sequence"/>
</dbReference>
<dbReference type="InterPro" id="IPR001387">
    <property type="entry name" value="Cro/C1-type_HTH"/>
</dbReference>
<dbReference type="SUPFAM" id="SSF47413">
    <property type="entry name" value="lambda repressor-like DNA-binding domains"/>
    <property type="match status" value="1"/>
</dbReference>
<sequence>MTSEMIFWGEQGAYGPFPMQADGWPHAGEVIRHYRRRKNMSAETLAQRYGQAIHTPITARWIFKMERQNKVPTDITRRRILAELLEIPACLLGLASLNIVLYRPPTATQTPPLLTYTHLDLERHQKDAQLFWKLHYAQTAHDVLPDLKEAISTLEVIQQTAKGDLRRQVSEILNSYYRLAATLERDRGNFEQAYLFANESVRCAKIVGTIMGNDPSARYLLAASHYTRGIVNLAWGAFGNHIKQGRVFLSQEKLDAALMDFERTLPQASPSLKGILYCEMARAKALSRSTPMDEMIALKLIEQAEPFVGVQSRDDFYTQVLLHGDVQGMDARRLHLGRAKIFLALQRPEKAIDELDDLEQLKPGVMHTRRRGWAHIFYAQAAFDQGDYHTATENALGAFCECQQVHATAHLGRVNALYNKLRLSPYSKHIEVKQLGKLLAQVFPPQS</sequence>
<keyword evidence="2" id="KW-1185">Reference proteome</keyword>
<dbReference type="CDD" id="cd00093">
    <property type="entry name" value="HTH_XRE"/>
    <property type="match status" value="1"/>
</dbReference>
<dbReference type="AlphaFoldDB" id="A0A8J3IXQ3"/>
<dbReference type="InterPro" id="IPR010982">
    <property type="entry name" value="Lambda_DNA-bd_dom_sf"/>
</dbReference>